<feature type="region of interest" description="Disordered" evidence="2">
    <location>
        <begin position="144"/>
        <end position="170"/>
    </location>
</feature>
<name>A0A8J6BXH4_9EUKA</name>
<feature type="compositionally biased region" description="Basic and acidic residues" evidence="2">
    <location>
        <begin position="147"/>
        <end position="159"/>
    </location>
</feature>
<feature type="compositionally biased region" description="Basic residues" evidence="2">
    <location>
        <begin position="160"/>
        <end position="170"/>
    </location>
</feature>
<keyword evidence="4" id="KW-1185">Reference proteome</keyword>
<sequence>MASMNANEQEELTQATAKIAELSGALDKLKEQLDDKTEERKLKTTVAQLQEEANLSWKRPASQSMKEESEFLEDLYRGFKFGRLNGYGLLSRLYLRHRVLWCKDRYGYLVGLSVATAGSAALAEKPDMGPEKIDSEVVFKTLAKNPHLKERTRQDEDFRKPRKPKRANNR</sequence>
<keyword evidence="1" id="KW-0175">Coiled coil</keyword>
<organism evidence="3 4">
    <name type="scientific">Carpediemonas membranifera</name>
    <dbReference type="NCBI Taxonomy" id="201153"/>
    <lineage>
        <taxon>Eukaryota</taxon>
        <taxon>Metamonada</taxon>
        <taxon>Carpediemonas-like organisms</taxon>
        <taxon>Carpediemonas</taxon>
    </lineage>
</organism>
<evidence type="ECO:0000313" key="3">
    <source>
        <dbReference type="EMBL" id="KAG9393486.1"/>
    </source>
</evidence>
<feature type="coiled-coil region" evidence="1">
    <location>
        <begin position="5"/>
        <end position="46"/>
    </location>
</feature>
<evidence type="ECO:0000313" key="4">
    <source>
        <dbReference type="Proteomes" id="UP000717585"/>
    </source>
</evidence>
<protein>
    <submittedName>
        <fullName evidence="3">Uncharacterized protein</fullName>
    </submittedName>
</protein>
<dbReference type="AlphaFoldDB" id="A0A8J6BXH4"/>
<gene>
    <name evidence="3" type="ORF">J8273_4955</name>
</gene>
<evidence type="ECO:0000256" key="1">
    <source>
        <dbReference type="SAM" id="Coils"/>
    </source>
</evidence>
<dbReference type="EMBL" id="JAHDYR010000024">
    <property type="protein sequence ID" value="KAG9393486.1"/>
    <property type="molecule type" value="Genomic_DNA"/>
</dbReference>
<evidence type="ECO:0000256" key="2">
    <source>
        <dbReference type="SAM" id="MobiDB-lite"/>
    </source>
</evidence>
<comment type="caution">
    <text evidence="3">The sequence shown here is derived from an EMBL/GenBank/DDBJ whole genome shotgun (WGS) entry which is preliminary data.</text>
</comment>
<accession>A0A8J6BXH4</accession>
<proteinExistence type="predicted"/>
<reference evidence="3" key="1">
    <citation type="submission" date="2021-05" db="EMBL/GenBank/DDBJ databases">
        <title>A free-living protist that lacks canonical eukaryotic 1 DNA replication and segregation systems.</title>
        <authorList>
            <person name="Salas-Leiva D.E."/>
            <person name="Tromer E.C."/>
            <person name="Curtis B.A."/>
            <person name="Jerlstrom-Hultqvist J."/>
            <person name="Kolisko M."/>
            <person name="Yi Z."/>
            <person name="Salas-Leiva J.S."/>
            <person name="Gallot-Lavallee L."/>
            <person name="Kops G.J.P.L."/>
            <person name="Archibald J.M."/>
            <person name="Simpson A.G.B."/>
            <person name="Roger A.J."/>
        </authorList>
    </citation>
    <scope>NUCLEOTIDE SEQUENCE</scope>
    <source>
        <strain evidence="3">BICM</strain>
    </source>
</reference>
<dbReference type="Proteomes" id="UP000717585">
    <property type="component" value="Unassembled WGS sequence"/>
</dbReference>